<dbReference type="SMART" id="SM00849">
    <property type="entry name" value="Lactamase_B"/>
    <property type="match status" value="1"/>
</dbReference>
<dbReference type="InterPro" id="IPR036866">
    <property type="entry name" value="RibonucZ/Hydroxyglut_hydro"/>
</dbReference>
<name>A0AAE3JMK4_9SPIR</name>
<sequence>MIEEKDVYGKVLYEDDNHKYIWLGTENKYRKGVIQTMQYLIIDNGRGTLLDPGGVHLFSRVVASVSRFISIDKIDTIFFSHQDPDVSSGIALWLGVTKAKVYISSLWTRFLPHFGIVDTSRVLPIEDKGGTLRLSSGTELQFVPSHFMHSPGQFSLYDPRSKILFTGDIGAAVFGEGQETLFIDDFKQNIHLIEGFHVRYMNSNAVVKKWCSIVRALNPEMIAPQHGGIYRGKAVQDFLGWLSELRCGADRLNEYFGS</sequence>
<feature type="domain" description="Metallo-beta-lactamase" evidence="1">
    <location>
        <begin position="35"/>
        <end position="226"/>
    </location>
</feature>
<evidence type="ECO:0000313" key="2">
    <source>
        <dbReference type="EMBL" id="MCD1655799.1"/>
    </source>
</evidence>
<accession>A0AAE3JMK4</accession>
<dbReference type="InterPro" id="IPR045761">
    <property type="entry name" value="ODP_dom"/>
</dbReference>
<comment type="caution">
    <text evidence="2">The sequence shown here is derived from an EMBL/GenBank/DDBJ whole genome shotgun (WGS) entry which is preliminary data.</text>
</comment>
<protein>
    <submittedName>
        <fullName evidence="2">MBL fold metallo-hydrolase</fullName>
    </submittedName>
</protein>
<reference evidence="2" key="1">
    <citation type="submission" date="2021-08" db="EMBL/GenBank/DDBJ databases">
        <title>Comparative analyses of Brucepasteria parasyntrophica and Teretinema zuelzerae.</title>
        <authorList>
            <person name="Song Y."/>
            <person name="Brune A."/>
        </authorList>
    </citation>
    <scope>NUCLEOTIDE SEQUENCE</scope>
    <source>
        <strain evidence="2">DSM 1903</strain>
    </source>
</reference>
<dbReference type="AlphaFoldDB" id="A0AAE3JMK4"/>
<keyword evidence="3" id="KW-1185">Reference proteome</keyword>
<evidence type="ECO:0000313" key="3">
    <source>
        <dbReference type="Proteomes" id="UP001198163"/>
    </source>
</evidence>
<gene>
    <name evidence="2" type="ORF">K7J14_13965</name>
</gene>
<organism evidence="2 3">
    <name type="scientific">Teretinema zuelzerae</name>
    <dbReference type="NCBI Taxonomy" id="156"/>
    <lineage>
        <taxon>Bacteria</taxon>
        <taxon>Pseudomonadati</taxon>
        <taxon>Spirochaetota</taxon>
        <taxon>Spirochaetia</taxon>
        <taxon>Spirochaetales</taxon>
        <taxon>Treponemataceae</taxon>
        <taxon>Teretinema</taxon>
    </lineage>
</organism>
<dbReference type="SUPFAM" id="SSF56281">
    <property type="entry name" value="Metallo-hydrolase/oxidoreductase"/>
    <property type="match status" value="1"/>
</dbReference>
<dbReference type="CDD" id="cd07709">
    <property type="entry name" value="flavodiiron_proteins_MBL-fold"/>
    <property type="match status" value="1"/>
</dbReference>
<proteinExistence type="predicted"/>
<evidence type="ECO:0000259" key="1">
    <source>
        <dbReference type="SMART" id="SM00849"/>
    </source>
</evidence>
<dbReference type="PANTHER" id="PTHR43041:SF1">
    <property type="entry name" value="METALLO-BETA-LACTAMASE DOMAIN-CONTAINING PROTEIN"/>
    <property type="match status" value="1"/>
</dbReference>
<dbReference type="InterPro" id="IPR001279">
    <property type="entry name" value="Metallo-B-lactamas"/>
</dbReference>
<dbReference type="Proteomes" id="UP001198163">
    <property type="component" value="Unassembled WGS sequence"/>
</dbReference>
<dbReference type="Gene3D" id="3.60.15.10">
    <property type="entry name" value="Ribonuclease Z/Hydroxyacylglutathione hydrolase-like"/>
    <property type="match status" value="1"/>
</dbReference>
<dbReference type="EMBL" id="JAINWA010000003">
    <property type="protein sequence ID" value="MCD1655799.1"/>
    <property type="molecule type" value="Genomic_DNA"/>
</dbReference>
<dbReference type="PANTHER" id="PTHR43041">
    <property type="entry name" value="HYDROLASE, METALLO-BETA-LACTAMASE SUPERFAMILY"/>
    <property type="match status" value="1"/>
</dbReference>
<dbReference type="Pfam" id="PF19583">
    <property type="entry name" value="ODP"/>
    <property type="match status" value="1"/>
</dbReference>